<feature type="transmembrane region" description="Helical" evidence="1">
    <location>
        <begin position="57"/>
        <end position="78"/>
    </location>
</feature>
<protein>
    <submittedName>
        <fullName evidence="2">Uncharacterized protein</fullName>
    </submittedName>
</protein>
<keyword evidence="1" id="KW-0812">Transmembrane</keyword>
<comment type="caution">
    <text evidence="2">The sequence shown here is derived from an EMBL/GenBank/DDBJ whole genome shotgun (WGS) entry which is preliminary data.</text>
</comment>
<feature type="transmembrane region" description="Helical" evidence="1">
    <location>
        <begin position="98"/>
        <end position="122"/>
    </location>
</feature>
<accession>A0A433BVI8</accession>
<feature type="transmembrane region" description="Helical" evidence="1">
    <location>
        <begin position="12"/>
        <end position="36"/>
    </location>
</feature>
<dbReference type="Proteomes" id="UP000268093">
    <property type="component" value="Unassembled WGS sequence"/>
</dbReference>
<dbReference type="EMBL" id="RBNI01013513">
    <property type="protein sequence ID" value="RUP30197.1"/>
    <property type="molecule type" value="Genomic_DNA"/>
</dbReference>
<organism evidence="2 3">
    <name type="scientific">Jimgerdemannia flammicorona</name>
    <dbReference type="NCBI Taxonomy" id="994334"/>
    <lineage>
        <taxon>Eukaryota</taxon>
        <taxon>Fungi</taxon>
        <taxon>Fungi incertae sedis</taxon>
        <taxon>Mucoromycota</taxon>
        <taxon>Mucoromycotina</taxon>
        <taxon>Endogonomycetes</taxon>
        <taxon>Endogonales</taxon>
        <taxon>Endogonaceae</taxon>
        <taxon>Jimgerdemannia</taxon>
    </lineage>
</organism>
<sequence>MAWLDSRTITISLFLFFLPVLLLCIILSLPILVFLICASQPVPFLSLLVPSTTPAKLLLLLLLPPGTLYVTAWLIYLFTAQTDHSFNLPYNPVRILKVNYAAANLIWGAFQSIPLAASVLYWRYVVVGGRAAVGELRFEEFAR</sequence>
<gene>
    <name evidence="2" type="ORF">BC936DRAFT_138661</name>
</gene>
<reference evidence="2 3" key="1">
    <citation type="journal article" date="2018" name="New Phytol.">
        <title>Phylogenomics of Endogonaceae and evolution of mycorrhizas within Mucoromycota.</title>
        <authorList>
            <person name="Chang Y."/>
            <person name="Desiro A."/>
            <person name="Na H."/>
            <person name="Sandor L."/>
            <person name="Lipzen A."/>
            <person name="Clum A."/>
            <person name="Barry K."/>
            <person name="Grigoriev I.V."/>
            <person name="Martin F.M."/>
            <person name="Stajich J.E."/>
            <person name="Smith M.E."/>
            <person name="Bonito G."/>
            <person name="Spatafora J.W."/>
        </authorList>
    </citation>
    <scope>NUCLEOTIDE SEQUENCE [LARGE SCALE GENOMIC DNA]</scope>
    <source>
        <strain evidence="2 3">GMNB39</strain>
    </source>
</reference>
<dbReference type="OrthoDB" id="6495301at2759"/>
<name>A0A433BVI8_9FUNG</name>
<proteinExistence type="predicted"/>
<keyword evidence="3" id="KW-1185">Reference proteome</keyword>
<evidence type="ECO:0000256" key="1">
    <source>
        <dbReference type="SAM" id="Phobius"/>
    </source>
</evidence>
<keyword evidence="1" id="KW-0472">Membrane</keyword>
<evidence type="ECO:0000313" key="3">
    <source>
        <dbReference type="Proteomes" id="UP000268093"/>
    </source>
</evidence>
<keyword evidence="1" id="KW-1133">Transmembrane helix</keyword>
<dbReference type="AlphaFoldDB" id="A0A433BVI8"/>
<evidence type="ECO:0000313" key="2">
    <source>
        <dbReference type="EMBL" id="RUP30197.1"/>
    </source>
</evidence>